<dbReference type="InterPro" id="IPR003439">
    <property type="entry name" value="ABC_transporter-like_ATP-bd"/>
</dbReference>
<feature type="transmembrane region" description="Helical" evidence="7">
    <location>
        <begin position="59"/>
        <end position="87"/>
    </location>
</feature>
<reference evidence="10 11" key="1">
    <citation type="submission" date="2018-12" db="EMBL/GenBank/DDBJ databases">
        <title>Complete genome sequence of Flaviflexus salsibiostraticola KCTC 33148.</title>
        <authorList>
            <person name="Bae J.-W."/>
        </authorList>
    </citation>
    <scope>NUCLEOTIDE SEQUENCE [LARGE SCALE GENOMIC DNA]</scope>
    <source>
        <strain evidence="10 11">KCTC 33148</strain>
    </source>
</reference>
<evidence type="ECO:0000313" key="11">
    <source>
        <dbReference type="Proteomes" id="UP000270021"/>
    </source>
</evidence>
<feature type="transmembrane region" description="Helical" evidence="7">
    <location>
        <begin position="20"/>
        <end position="39"/>
    </location>
</feature>
<dbReference type="PANTHER" id="PTHR24221">
    <property type="entry name" value="ATP-BINDING CASSETTE SUB-FAMILY B"/>
    <property type="match status" value="1"/>
</dbReference>
<evidence type="ECO:0000313" key="10">
    <source>
        <dbReference type="EMBL" id="AZN29628.1"/>
    </source>
</evidence>
<dbReference type="SUPFAM" id="SSF90123">
    <property type="entry name" value="ABC transporter transmembrane region"/>
    <property type="match status" value="1"/>
</dbReference>
<feature type="domain" description="ABC transporter" evidence="8">
    <location>
        <begin position="355"/>
        <end position="589"/>
    </location>
</feature>
<evidence type="ECO:0000256" key="5">
    <source>
        <dbReference type="ARBA" id="ARBA00022989"/>
    </source>
</evidence>
<organism evidence="10 11">
    <name type="scientific">Flaviflexus salsibiostraticola</name>
    <dbReference type="NCBI Taxonomy" id="1282737"/>
    <lineage>
        <taxon>Bacteria</taxon>
        <taxon>Bacillati</taxon>
        <taxon>Actinomycetota</taxon>
        <taxon>Actinomycetes</taxon>
        <taxon>Actinomycetales</taxon>
        <taxon>Actinomycetaceae</taxon>
        <taxon>Flaviflexus</taxon>
    </lineage>
</organism>
<keyword evidence="3" id="KW-0547">Nucleotide-binding</keyword>
<dbReference type="GO" id="GO:0005524">
    <property type="term" value="F:ATP binding"/>
    <property type="evidence" value="ECO:0007669"/>
    <property type="project" value="UniProtKB-KW"/>
</dbReference>
<dbReference type="Proteomes" id="UP000270021">
    <property type="component" value="Chromosome"/>
</dbReference>
<keyword evidence="2 7" id="KW-0812">Transmembrane</keyword>
<dbReference type="GO" id="GO:0034040">
    <property type="term" value="F:ATPase-coupled lipid transmembrane transporter activity"/>
    <property type="evidence" value="ECO:0007669"/>
    <property type="project" value="TreeGrafter"/>
</dbReference>
<accession>A0A3S8Z833</accession>
<sequence>MQSLLRILRFTKELRGHYIAIIAASTLTAVAALTVPFIIGSATDVVVEALAGDRTQSDAIRAVLVLAGAFLAIELFSTAVSSVGGYVGDVMSARMREILSTRYYEKLLSLPQRYFDNELTGRIVSRLNRSITEVTNFAKSFANSFFTMLITTVAVLVISAWYAWPLALLLLIVFPVYMWLTAITSKRWQTHEAVKNEDIDIAGGRFNEVVGQIKVVKSFVSELREYRYFSKRYERTVATTRKQSTHWHGMDALRRGVMAVIFFGVYAIIFTYTVRGLFSVGDMVLLVQLVSMARQPVTMMSYIVDSAQRAIAGSRDYFEVMEIETGEETPIIEQARREPGTGHARALDLYEGPALVFENVTFGYEDDGNVLDGVSFSVAKGERVALVGESGGGKTTLINLLLGLYPLREGRIAVAGADVAAMSLHQLRSRIGVVFQDSSLFSGTIRENIGYADEAAGEDEIVAAAKKANAWEFIARFNGGLDAVIGERGLKLSGGQKQRISVARAILKDPAVLVLDEATSALDTRSERLVQAGLESLMADRTSLIIAHRLSTISTVDRIITLRDGRVDEIGPPAELAQSGGIYAQLLALQDEGTHAAKKKLRGYGIER</sequence>
<evidence type="ECO:0000259" key="9">
    <source>
        <dbReference type="PROSITE" id="PS50929"/>
    </source>
</evidence>
<proteinExistence type="predicted"/>
<evidence type="ECO:0000256" key="2">
    <source>
        <dbReference type="ARBA" id="ARBA00022692"/>
    </source>
</evidence>
<dbReference type="Gene3D" id="3.40.50.300">
    <property type="entry name" value="P-loop containing nucleotide triphosphate hydrolases"/>
    <property type="match status" value="1"/>
</dbReference>
<evidence type="ECO:0000256" key="7">
    <source>
        <dbReference type="SAM" id="Phobius"/>
    </source>
</evidence>
<keyword evidence="6 7" id="KW-0472">Membrane</keyword>
<dbReference type="PROSITE" id="PS50893">
    <property type="entry name" value="ABC_TRANSPORTER_2"/>
    <property type="match status" value="1"/>
</dbReference>
<evidence type="ECO:0000256" key="3">
    <source>
        <dbReference type="ARBA" id="ARBA00022741"/>
    </source>
</evidence>
<keyword evidence="5 7" id="KW-1133">Transmembrane helix</keyword>
<dbReference type="InterPro" id="IPR017871">
    <property type="entry name" value="ABC_transporter-like_CS"/>
</dbReference>
<dbReference type="PROSITE" id="PS50929">
    <property type="entry name" value="ABC_TM1F"/>
    <property type="match status" value="1"/>
</dbReference>
<dbReference type="EMBL" id="CP034438">
    <property type="protein sequence ID" value="AZN29628.1"/>
    <property type="molecule type" value="Genomic_DNA"/>
</dbReference>
<dbReference type="FunFam" id="3.40.50.300:FF:000218">
    <property type="entry name" value="Multidrug ABC transporter ATP-binding protein"/>
    <property type="match status" value="1"/>
</dbReference>
<dbReference type="GO" id="GO:0016887">
    <property type="term" value="F:ATP hydrolysis activity"/>
    <property type="evidence" value="ECO:0007669"/>
    <property type="project" value="InterPro"/>
</dbReference>
<dbReference type="InterPro" id="IPR003593">
    <property type="entry name" value="AAA+_ATPase"/>
</dbReference>
<dbReference type="InterPro" id="IPR027417">
    <property type="entry name" value="P-loop_NTPase"/>
</dbReference>
<dbReference type="GO" id="GO:0005886">
    <property type="term" value="C:plasma membrane"/>
    <property type="evidence" value="ECO:0007669"/>
    <property type="project" value="UniProtKB-SubCell"/>
</dbReference>
<dbReference type="PROSITE" id="PS00211">
    <property type="entry name" value="ABC_TRANSPORTER_1"/>
    <property type="match status" value="1"/>
</dbReference>
<evidence type="ECO:0000256" key="1">
    <source>
        <dbReference type="ARBA" id="ARBA00004651"/>
    </source>
</evidence>
<protein>
    <submittedName>
        <fullName evidence="10">ABC transporter ATP-binding protein</fullName>
    </submittedName>
</protein>
<gene>
    <name evidence="10" type="ORF">EJO69_04370</name>
</gene>
<feature type="transmembrane region" description="Helical" evidence="7">
    <location>
        <begin position="162"/>
        <end position="180"/>
    </location>
</feature>
<dbReference type="GO" id="GO:0140359">
    <property type="term" value="F:ABC-type transporter activity"/>
    <property type="evidence" value="ECO:0007669"/>
    <property type="project" value="InterPro"/>
</dbReference>
<dbReference type="PANTHER" id="PTHR24221:SF654">
    <property type="entry name" value="ATP-BINDING CASSETTE SUB-FAMILY B MEMBER 6"/>
    <property type="match status" value="1"/>
</dbReference>
<dbReference type="Pfam" id="PF00664">
    <property type="entry name" value="ABC_membrane"/>
    <property type="match status" value="1"/>
</dbReference>
<evidence type="ECO:0000256" key="6">
    <source>
        <dbReference type="ARBA" id="ARBA00023136"/>
    </source>
</evidence>
<name>A0A3S8Z833_9ACTO</name>
<dbReference type="AlphaFoldDB" id="A0A3S8Z833"/>
<feature type="transmembrane region" description="Helical" evidence="7">
    <location>
        <begin position="252"/>
        <end position="270"/>
    </location>
</feature>
<dbReference type="KEGG" id="fsl:EJO69_04370"/>
<dbReference type="InterPro" id="IPR036640">
    <property type="entry name" value="ABC1_TM_sf"/>
</dbReference>
<dbReference type="InterPro" id="IPR039421">
    <property type="entry name" value="Type_1_exporter"/>
</dbReference>
<feature type="domain" description="ABC transmembrane type-1" evidence="9">
    <location>
        <begin position="19"/>
        <end position="309"/>
    </location>
</feature>
<keyword evidence="4 10" id="KW-0067">ATP-binding</keyword>
<feature type="transmembrane region" description="Helical" evidence="7">
    <location>
        <begin position="136"/>
        <end position="156"/>
    </location>
</feature>
<evidence type="ECO:0000256" key="4">
    <source>
        <dbReference type="ARBA" id="ARBA00022840"/>
    </source>
</evidence>
<dbReference type="SMART" id="SM00382">
    <property type="entry name" value="AAA"/>
    <property type="match status" value="1"/>
</dbReference>
<dbReference type="OrthoDB" id="9806127at2"/>
<keyword evidence="11" id="KW-1185">Reference proteome</keyword>
<dbReference type="SUPFAM" id="SSF52540">
    <property type="entry name" value="P-loop containing nucleoside triphosphate hydrolases"/>
    <property type="match status" value="1"/>
</dbReference>
<dbReference type="Pfam" id="PF00005">
    <property type="entry name" value="ABC_tran"/>
    <property type="match status" value="1"/>
</dbReference>
<comment type="subcellular location">
    <subcellularLocation>
        <location evidence="1">Cell membrane</location>
        <topology evidence="1">Multi-pass membrane protein</topology>
    </subcellularLocation>
</comment>
<evidence type="ECO:0000259" key="8">
    <source>
        <dbReference type="PROSITE" id="PS50893"/>
    </source>
</evidence>
<dbReference type="InterPro" id="IPR011527">
    <property type="entry name" value="ABC1_TM_dom"/>
</dbReference>
<dbReference type="Gene3D" id="1.20.1560.10">
    <property type="entry name" value="ABC transporter type 1, transmembrane domain"/>
    <property type="match status" value="1"/>
</dbReference>
<dbReference type="CDD" id="cd07346">
    <property type="entry name" value="ABC_6TM_exporters"/>
    <property type="match status" value="1"/>
</dbReference>